<dbReference type="Pfam" id="PF02518">
    <property type="entry name" value="HATPase_c"/>
    <property type="match status" value="1"/>
</dbReference>
<dbReference type="Gene3D" id="1.20.5.1040">
    <property type="entry name" value="Sensor protein qsec"/>
    <property type="match status" value="1"/>
</dbReference>
<sequence>MKIPLGSSLRGRLIFFLFASILLAALVQGIVAYRNILQQTDEIFDTQLQRTAASLTAGDGLLSATPSTPTGPASADNLIIQIWTVDGARLFKSASGKLLPDPVVLGFSTVKAGASTYRVYAMATPFQVTQVAQDMDVRQKTARALALRSVGPIAAAAPLLMIVVWWVVGASLRPVRRTRDDLAKRQPEALSPVAETGLPDEIRPLVHELNLLLERTRQAFATQKRFVGDAAHELRSPLAALRLQLQALQRPGDEAARRVAVERLAAGIDRASRLIEQLLSMARHDAAATQTAAGPVELVQLMRQSISDILPEANAKCMDIGMDGVPQAWVRGDPDALALLARNLLDNAIKYTPAEGRIDVGIDVHGDAVTLTVDDSGPGIPPAERERVFDRFYRAQNHDAVGSGLGLSIVDAVARRHQAAVFLEDAPRLGGLRVRVRFPASAAA</sequence>
<dbReference type="InterPro" id="IPR003660">
    <property type="entry name" value="HAMP_dom"/>
</dbReference>
<dbReference type="Gene3D" id="1.10.287.130">
    <property type="match status" value="1"/>
</dbReference>
<keyword evidence="5" id="KW-0808">Transferase</keyword>
<feature type="domain" description="Histidine kinase" evidence="14">
    <location>
        <begin position="229"/>
        <end position="442"/>
    </location>
</feature>
<keyword evidence="11" id="KW-0902">Two-component regulatory system</keyword>
<evidence type="ECO:0000259" key="15">
    <source>
        <dbReference type="PROSITE" id="PS50885"/>
    </source>
</evidence>
<feature type="domain" description="HAMP" evidence="15">
    <location>
        <begin position="169"/>
        <end position="221"/>
    </location>
</feature>
<dbReference type="PRINTS" id="PR00344">
    <property type="entry name" value="BCTRLSENSOR"/>
</dbReference>
<gene>
    <name evidence="16" type="ORF">CAL12_08950</name>
</gene>
<evidence type="ECO:0000256" key="9">
    <source>
        <dbReference type="ARBA" id="ARBA00022840"/>
    </source>
</evidence>
<reference evidence="16 17" key="1">
    <citation type="submission" date="2017-05" db="EMBL/GenBank/DDBJ databases">
        <title>Complete and WGS of Bordetella genogroups.</title>
        <authorList>
            <person name="Spilker T."/>
            <person name="LiPuma J."/>
        </authorList>
    </citation>
    <scope>NUCLEOTIDE SEQUENCE [LARGE SCALE GENOMIC DNA]</scope>
    <source>
        <strain evidence="16 17">AU19157</strain>
    </source>
</reference>
<evidence type="ECO:0000256" key="2">
    <source>
        <dbReference type="ARBA" id="ARBA00004141"/>
    </source>
</evidence>
<dbReference type="OrthoDB" id="8554694at2"/>
<dbReference type="SUPFAM" id="SSF47384">
    <property type="entry name" value="Homodimeric domain of signal transducing histidine kinase"/>
    <property type="match status" value="1"/>
</dbReference>
<accession>A0A1W6YIN7</accession>
<dbReference type="InterPro" id="IPR050428">
    <property type="entry name" value="TCS_sensor_his_kinase"/>
</dbReference>
<evidence type="ECO:0000259" key="14">
    <source>
        <dbReference type="PROSITE" id="PS50109"/>
    </source>
</evidence>
<evidence type="ECO:0000256" key="7">
    <source>
        <dbReference type="ARBA" id="ARBA00022741"/>
    </source>
</evidence>
<dbReference type="GO" id="GO:0005524">
    <property type="term" value="F:ATP binding"/>
    <property type="evidence" value="ECO:0007669"/>
    <property type="project" value="UniProtKB-KW"/>
</dbReference>
<proteinExistence type="predicted"/>
<evidence type="ECO:0000256" key="1">
    <source>
        <dbReference type="ARBA" id="ARBA00000085"/>
    </source>
</evidence>
<dbReference type="GO" id="GO:0005886">
    <property type="term" value="C:plasma membrane"/>
    <property type="evidence" value="ECO:0007669"/>
    <property type="project" value="TreeGrafter"/>
</dbReference>
<dbReference type="PANTHER" id="PTHR45436:SF14">
    <property type="entry name" value="SENSOR PROTEIN QSEC"/>
    <property type="match status" value="1"/>
</dbReference>
<keyword evidence="6 13" id="KW-0812">Transmembrane</keyword>
<evidence type="ECO:0000256" key="11">
    <source>
        <dbReference type="ARBA" id="ARBA00023012"/>
    </source>
</evidence>
<evidence type="ECO:0000256" key="6">
    <source>
        <dbReference type="ARBA" id="ARBA00022692"/>
    </source>
</evidence>
<organism evidence="16 17">
    <name type="scientific">Bordetella genomosp. 8</name>
    <dbReference type="NCBI Taxonomy" id="1416806"/>
    <lineage>
        <taxon>Bacteria</taxon>
        <taxon>Pseudomonadati</taxon>
        <taxon>Pseudomonadota</taxon>
        <taxon>Betaproteobacteria</taxon>
        <taxon>Burkholderiales</taxon>
        <taxon>Alcaligenaceae</taxon>
        <taxon>Bordetella</taxon>
    </lineage>
</organism>
<dbReference type="InterPro" id="IPR003594">
    <property type="entry name" value="HATPase_dom"/>
</dbReference>
<dbReference type="SMART" id="SM00387">
    <property type="entry name" value="HATPase_c"/>
    <property type="match status" value="1"/>
</dbReference>
<dbReference type="InterPro" id="IPR004358">
    <property type="entry name" value="Sig_transdc_His_kin-like_C"/>
</dbReference>
<dbReference type="CDD" id="cd00082">
    <property type="entry name" value="HisKA"/>
    <property type="match status" value="1"/>
</dbReference>
<dbReference type="Proteomes" id="UP000194151">
    <property type="component" value="Chromosome"/>
</dbReference>
<evidence type="ECO:0000256" key="13">
    <source>
        <dbReference type="SAM" id="Phobius"/>
    </source>
</evidence>
<keyword evidence="4" id="KW-0597">Phosphoprotein</keyword>
<dbReference type="CDD" id="cd00075">
    <property type="entry name" value="HATPase"/>
    <property type="match status" value="1"/>
</dbReference>
<dbReference type="Gene3D" id="3.30.565.10">
    <property type="entry name" value="Histidine kinase-like ATPase, C-terminal domain"/>
    <property type="match status" value="1"/>
</dbReference>
<dbReference type="InterPro" id="IPR036097">
    <property type="entry name" value="HisK_dim/P_sf"/>
</dbReference>
<evidence type="ECO:0000256" key="5">
    <source>
        <dbReference type="ARBA" id="ARBA00022679"/>
    </source>
</evidence>
<dbReference type="AlphaFoldDB" id="A0A1W6YIN7"/>
<evidence type="ECO:0000256" key="10">
    <source>
        <dbReference type="ARBA" id="ARBA00022989"/>
    </source>
</evidence>
<evidence type="ECO:0000256" key="8">
    <source>
        <dbReference type="ARBA" id="ARBA00022777"/>
    </source>
</evidence>
<evidence type="ECO:0000256" key="4">
    <source>
        <dbReference type="ARBA" id="ARBA00022553"/>
    </source>
</evidence>
<dbReference type="InterPro" id="IPR003661">
    <property type="entry name" value="HisK_dim/P_dom"/>
</dbReference>
<evidence type="ECO:0000256" key="12">
    <source>
        <dbReference type="ARBA" id="ARBA00023136"/>
    </source>
</evidence>
<dbReference type="SUPFAM" id="SSF55874">
    <property type="entry name" value="ATPase domain of HSP90 chaperone/DNA topoisomerase II/histidine kinase"/>
    <property type="match status" value="1"/>
</dbReference>
<comment type="subcellular location">
    <subcellularLocation>
        <location evidence="2">Membrane</location>
        <topology evidence="2">Multi-pass membrane protein</topology>
    </subcellularLocation>
</comment>
<protein>
    <recommendedName>
        <fullName evidence="3">histidine kinase</fullName>
        <ecNumber evidence="3">2.7.13.3</ecNumber>
    </recommendedName>
</protein>
<evidence type="ECO:0000256" key="3">
    <source>
        <dbReference type="ARBA" id="ARBA00012438"/>
    </source>
</evidence>
<dbReference type="SMART" id="SM00388">
    <property type="entry name" value="HisKA"/>
    <property type="match status" value="1"/>
</dbReference>
<keyword evidence="7" id="KW-0547">Nucleotide-binding</keyword>
<keyword evidence="17" id="KW-1185">Reference proteome</keyword>
<keyword evidence="10 13" id="KW-1133">Transmembrane helix</keyword>
<dbReference type="PROSITE" id="PS50885">
    <property type="entry name" value="HAMP"/>
    <property type="match status" value="1"/>
</dbReference>
<feature type="transmembrane region" description="Helical" evidence="13">
    <location>
        <begin position="145"/>
        <end position="168"/>
    </location>
</feature>
<evidence type="ECO:0000313" key="16">
    <source>
        <dbReference type="EMBL" id="ARP80955.1"/>
    </source>
</evidence>
<dbReference type="EC" id="2.7.13.3" evidence="3"/>
<dbReference type="InterPro" id="IPR005467">
    <property type="entry name" value="His_kinase_dom"/>
</dbReference>
<dbReference type="PANTHER" id="PTHR45436">
    <property type="entry name" value="SENSOR HISTIDINE KINASE YKOH"/>
    <property type="match status" value="1"/>
</dbReference>
<dbReference type="PROSITE" id="PS50109">
    <property type="entry name" value="HIS_KIN"/>
    <property type="match status" value="1"/>
</dbReference>
<keyword evidence="8 16" id="KW-0418">Kinase</keyword>
<dbReference type="KEGG" id="bgv:CAL12_08950"/>
<dbReference type="STRING" id="1416806.CAL12_08950"/>
<name>A0A1W6YIN7_9BORD</name>
<dbReference type="GO" id="GO:0000155">
    <property type="term" value="F:phosphorelay sensor kinase activity"/>
    <property type="evidence" value="ECO:0007669"/>
    <property type="project" value="InterPro"/>
</dbReference>
<dbReference type="InterPro" id="IPR036890">
    <property type="entry name" value="HATPase_C_sf"/>
</dbReference>
<dbReference type="Pfam" id="PF00512">
    <property type="entry name" value="HisKA"/>
    <property type="match status" value="1"/>
</dbReference>
<keyword evidence="9" id="KW-0067">ATP-binding</keyword>
<keyword evidence="12 13" id="KW-0472">Membrane</keyword>
<dbReference type="RefSeq" id="WP_086064168.1">
    <property type="nucleotide sequence ID" value="NZ_CP021108.1"/>
</dbReference>
<dbReference type="EMBL" id="CP021108">
    <property type="protein sequence ID" value="ARP80955.1"/>
    <property type="molecule type" value="Genomic_DNA"/>
</dbReference>
<evidence type="ECO:0000313" key="17">
    <source>
        <dbReference type="Proteomes" id="UP000194151"/>
    </source>
</evidence>
<comment type="catalytic activity">
    <reaction evidence="1">
        <text>ATP + protein L-histidine = ADP + protein N-phospho-L-histidine.</text>
        <dbReference type="EC" id="2.7.13.3"/>
    </reaction>
</comment>